<name>A0ABU6VTN0_9FABA</name>
<evidence type="ECO:0000313" key="3">
    <source>
        <dbReference type="Proteomes" id="UP001341840"/>
    </source>
</evidence>
<dbReference type="InterPro" id="IPR019557">
    <property type="entry name" value="AminoTfrase-like_pln_mobile"/>
</dbReference>
<accession>A0ABU6VTN0</accession>
<organism evidence="2 3">
    <name type="scientific">Stylosanthes scabra</name>
    <dbReference type="NCBI Taxonomy" id="79078"/>
    <lineage>
        <taxon>Eukaryota</taxon>
        <taxon>Viridiplantae</taxon>
        <taxon>Streptophyta</taxon>
        <taxon>Embryophyta</taxon>
        <taxon>Tracheophyta</taxon>
        <taxon>Spermatophyta</taxon>
        <taxon>Magnoliopsida</taxon>
        <taxon>eudicotyledons</taxon>
        <taxon>Gunneridae</taxon>
        <taxon>Pentapetalae</taxon>
        <taxon>rosids</taxon>
        <taxon>fabids</taxon>
        <taxon>Fabales</taxon>
        <taxon>Fabaceae</taxon>
        <taxon>Papilionoideae</taxon>
        <taxon>50 kb inversion clade</taxon>
        <taxon>dalbergioids sensu lato</taxon>
        <taxon>Dalbergieae</taxon>
        <taxon>Pterocarpus clade</taxon>
        <taxon>Stylosanthes</taxon>
    </lineage>
</organism>
<feature type="domain" description="Aminotransferase-like plant mobile" evidence="1">
    <location>
        <begin position="15"/>
        <end position="254"/>
    </location>
</feature>
<comment type="caution">
    <text evidence="2">The sequence shown here is derived from an EMBL/GenBank/DDBJ whole genome shotgun (WGS) entry which is preliminary data.</text>
</comment>
<dbReference type="PANTHER" id="PTHR46033">
    <property type="entry name" value="PROTEIN MAIN-LIKE 2"/>
    <property type="match status" value="1"/>
</dbReference>
<dbReference type="Proteomes" id="UP001341840">
    <property type="component" value="Unassembled WGS sequence"/>
</dbReference>
<evidence type="ECO:0000259" key="1">
    <source>
        <dbReference type="Pfam" id="PF10536"/>
    </source>
</evidence>
<dbReference type="Pfam" id="PF10536">
    <property type="entry name" value="PMD"/>
    <property type="match status" value="1"/>
</dbReference>
<proteinExistence type="predicted"/>
<dbReference type="EMBL" id="JASCZI010152706">
    <property type="protein sequence ID" value="MED6176556.1"/>
    <property type="molecule type" value="Genomic_DNA"/>
</dbReference>
<evidence type="ECO:0000313" key="2">
    <source>
        <dbReference type="EMBL" id="MED6176556.1"/>
    </source>
</evidence>
<sequence>MTPPPALRPYIRQAGFEHAVQLRDFCFDASLLSVFVERWRPETHTFYLPWGECTIILQDVAYHLRLRTNGAPVGGCLRDFGRHYEMEPWDMVEQYLGARPPPVHDERRVVFAIRLRWLRERLQQMPAEADEVTWRQYARCYIMLFIGGYLMPDTSSNLVHIRWVPLLRDLDECAGLSWGSAVLAWTYRSLCDAARQGRTDIAGCLPLVMSWIYHRFTRCCPRSVGHIAWPLASRLMGFQQPDRDRQEGRLLRWREELD</sequence>
<dbReference type="PANTHER" id="PTHR46033:SF82">
    <property type="entry name" value="AMINOTRANSFERASE-LIKE PLANT MOBILE DOMAIN-CONTAINING PROTEIN"/>
    <property type="match status" value="1"/>
</dbReference>
<dbReference type="InterPro" id="IPR044824">
    <property type="entry name" value="MAIN-like"/>
</dbReference>
<gene>
    <name evidence="2" type="ORF">PIB30_117158</name>
</gene>
<keyword evidence="3" id="KW-1185">Reference proteome</keyword>
<reference evidence="2 3" key="1">
    <citation type="journal article" date="2023" name="Plants (Basel)">
        <title>Bridging the Gap: Combining Genomics and Transcriptomics Approaches to Understand Stylosanthes scabra, an Orphan Legume from the Brazilian Caatinga.</title>
        <authorList>
            <person name="Ferreira-Neto J.R.C."/>
            <person name="da Silva M.D."/>
            <person name="Binneck E."/>
            <person name="de Melo N.F."/>
            <person name="da Silva R.H."/>
            <person name="de Melo A.L.T.M."/>
            <person name="Pandolfi V."/>
            <person name="Bustamante F.O."/>
            <person name="Brasileiro-Vidal A.C."/>
            <person name="Benko-Iseppon A.M."/>
        </authorList>
    </citation>
    <scope>NUCLEOTIDE SEQUENCE [LARGE SCALE GENOMIC DNA]</scope>
    <source>
        <tissue evidence="2">Leaves</tissue>
    </source>
</reference>
<protein>
    <recommendedName>
        <fullName evidence="1">Aminotransferase-like plant mobile domain-containing protein</fullName>
    </recommendedName>
</protein>